<gene>
    <name evidence="6" type="ORF">GCM10025865_21690</name>
</gene>
<evidence type="ECO:0000256" key="3">
    <source>
        <dbReference type="ARBA" id="ARBA00038858"/>
    </source>
</evidence>
<organism evidence="6 7">
    <name type="scientific">Paraoerskovia sediminicola</name>
    <dbReference type="NCBI Taxonomy" id="1138587"/>
    <lineage>
        <taxon>Bacteria</taxon>
        <taxon>Bacillati</taxon>
        <taxon>Actinomycetota</taxon>
        <taxon>Actinomycetes</taxon>
        <taxon>Micrococcales</taxon>
        <taxon>Cellulomonadaceae</taxon>
        <taxon>Paraoerskovia</taxon>
    </lineage>
</organism>
<dbReference type="PANTHER" id="PTHR43174:SF2">
    <property type="entry name" value="UDP-N-ACETYLGLUCOSAMINE 2-EPIMERASE"/>
    <property type="match status" value="1"/>
</dbReference>
<dbReference type="Pfam" id="PF02350">
    <property type="entry name" value="Epimerase_2"/>
    <property type="match status" value="1"/>
</dbReference>
<dbReference type="InterPro" id="IPR003331">
    <property type="entry name" value="UDP_GlcNAc_Epimerase_2_dom"/>
</dbReference>
<keyword evidence="1 4" id="KW-0413">Isomerase</keyword>
<sequence length="381" mass="40935">MPMTVMPVYGTRPEAIKMAPIVQGLDAADGIDCVPVVTGQHREMLDQVNGVFGIVPKVDLDIFAHGQGLEAVTARTLERLTPVLVEHRPDVVVVQGDTTSALAAGLAAFYRKIPVVHVEAGLRTASIASPFPEEGNRRLLTQITSLHLAPTPVSRDNLLRNGVAREDIVVTGNTVIDALLDVTSRPRPFDVPSLARAQEPGRRVVLVTSHRRESWGDPMRRTARAVARLAVERPETLFVLPLHANPLVREIFVPVLGSIPNVLLTDALSYTDFATLTALAEVVLTDSGGVQEEAPSLGKPVLVLREDTERPEAVEAGTARLVGTDEDLIVREVGLLLDDRAAYEEMANAINPYGDGRAAARTVAAIEALLGLGERLPDFAG</sequence>
<dbReference type="PANTHER" id="PTHR43174">
    <property type="entry name" value="UDP-N-ACETYLGLUCOSAMINE 2-EPIMERASE"/>
    <property type="match status" value="1"/>
</dbReference>
<dbReference type="EMBL" id="AP027729">
    <property type="protein sequence ID" value="BDZ42870.1"/>
    <property type="molecule type" value="Genomic_DNA"/>
</dbReference>
<feature type="domain" description="UDP-N-acetylglucosamine 2-epimerase" evidence="5">
    <location>
        <begin position="25"/>
        <end position="367"/>
    </location>
</feature>
<evidence type="ECO:0000256" key="4">
    <source>
        <dbReference type="RuleBase" id="RU003513"/>
    </source>
</evidence>
<dbReference type="EC" id="5.1.3.14" evidence="3"/>
<comment type="similarity">
    <text evidence="2 4">Belongs to the UDP-N-acetylglucosamine 2-epimerase family.</text>
</comment>
<evidence type="ECO:0000256" key="1">
    <source>
        <dbReference type="ARBA" id="ARBA00023235"/>
    </source>
</evidence>
<dbReference type="CDD" id="cd03786">
    <property type="entry name" value="GTB_UDP-GlcNAc_2-Epimerase"/>
    <property type="match status" value="1"/>
</dbReference>
<dbReference type="Proteomes" id="UP001321475">
    <property type="component" value="Chromosome"/>
</dbReference>
<proteinExistence type="inferred from homology"/>
<evidence type="ECO:0000313" key="7">
    <source>
        <dbReference type="Proteomes" id="UP001321475"/>
    </source>
</evidence>
<name>A0ABM8G3X5_9CELL</name>
<evidence type="ECO:0000256" key="2">
    <source>
        <dbReference type="ARBA" id="ARBA00038209"/>
    </source>
</evidence>
<reference evidence="7" key="1">
    <citation type="journal article" date="2019" name="Int. J. Syst. Evol. Microbiol.">
        <title>The Global Catalogue of Microorganisms (GCM) 10K type strain sequencing project: providing services to taxonomists for standard genome sequencing and annotation.</title>
        <authorList>
            <consortium name="The Broad Institute Genomics Platform"/>
            <consortium name="The Broad Institute Genome Sequencing Center for Infectious Disease"/>
            <person name="Wu L."/>
            <person name="Ma J."/>
        </authorList>
    </citation>
    <scope>NUCLEOTIDE SEQUENCE [LARGE SCALE GENOMIC DNA]</scope>
    <source>
        <strain evidence="7">NBRC 108565</strain>
    </source>
</reference>
<dbReference type="RefSeq" id="WP_286219476.1">
    <property type="nucleotide sequence ID" value="NZ_AP027729.1"/>
</dbReference>
<evidence type="ECO:0000313" key="6">
    <source>
        <dbReference type="EMBL" id="BDZ42870.1"/>
    </source>
</evidence>
<dbReference type="InterPro" id="IPR029767">
    <property type="entry name" value="WecB-like"/>
</dbReference>
<dbReference type="SUPFAM" id="SSF53756">
    <property type="entry name" value="UDP-Glycosyltransferase/glycogen phosphorylase"/>
    <property type="match status" value="1"/>
</dbReference>
<protein>
    <recommendedName>
        <fullName evidence="3">UDP-N-acetylglucosamine 2-epimerase (non-hydrolyzing)</fullName>
        <ecNumber evidence="3">5.1.3.14</ecNumber>
    </recommendedName>
</protein>
<keyword evidence="7" id="KW-1185">Reference proteome</keyword>
<dbReference type="NCBIfam" id="TIGR00236">
    <property type="entry name" value="wecB"/>
    <property type="match status" value="1"/>
</dbReference>
<accession>A0ABM8G3X5</accession>
<dbReference type="Gene3D" id="3.40.50.2000">
    <property type="entry name" value="Glycogen Phosphorylase B"/>
    <property type="match status" value="2"/>
</dbReference>
<evidence type="ECO:0000259" key="5">
    <source>
        <dbReference type="Pfam" id="PF02350"/>
    </source>
</evidence>